<dbReference type="InterPro" id="IPR006029">
    <property type="entry name" value="Neurotrans-gated_channel_TM"/>
</dbReference>
<dbReference type="PRINTS" id="PR00252">
    <property type="entry name" value="NRIONCHANNEL"/>
</dbReference>
<dbReference type="SUPFAM" id="SSF90112">
    <property type="entry name" value="Neurotransmitter-gated ion-channel transmembrane pore"/>
    <property type="match status" value="1"/>
</dbReference>
<dbReference type="PROSITE" id="PS00236">
    <property type="entry name" value="NEUROTR_ION_CHANNEL"/>
    <property type="match status" value="1"/>
</dbReference>
<dbReference type="FunFam" id="2.70.170.10:FF:000003">
    <property type="entry name" value="Putative gamma-aminobutyric acid receptor subunit gamma-2"/>
    <property type="match status" value="1"/>
</dbReference>
<evidence type="ECO:0000259" key="21">
    <source>
        <dbReference type="Pfam" id="PF02932"/>
    </source>
</evidence>
<gene>
    <name evidence="22" type="ORF">LSH36_2g12002</name>
</gene>
<keyword evidence="4" id="KW-0732">Signal</keyword>
<evidence type="ECO:0000256" key="19">
    <source>
        <dbReference type="SAM" id="MobiDB-lite"/>
    </source>
</evidence>
<dbReference type="GO" id="GO:0005254">
    <property type="term" value="F:chloride channel activity"/>
    <property type="evidence" value="ECO:0007669"/>
    <property type="project" value="UniProtKB-KW"/>
</dbReference>
<dbReference type="InterPro" id="IPR006202">
    <property type="entry name" value="Neur_chan_lig-bd"/>
</dbReference>
<keyword evidence="23" id="KW-1185">Reference proteome</keyword>
<keyword evidence="12" id="KW-0325">Glycoprotein</keyword>
<name>A0AAD9NJG4_9ANNE</name>
<dbReference type="GO" id="GO:0004890">
    <property type="term" value="F:GABA-A receptor activity"/>
    <property type="evidence" value="ECO:0007669"/>
    <property type="project" value="InterPro"/>
</dbReference>
<dbReference type="PRINTS" id="PR00253">
    <property type="entry name" value="GABAARECEPTR"/>
</dbReference>
<accession>A0AAD9NJG4</accession>
<dbReference type="Pfam" id="PF02931">
    <property type="entry name" value="Neur_chan_LBD"/>
    <property type="match status" value="1"/>
</dbReference>
<protein>
    <submittedName>
        <fullName evidence="22">Uncharacterized protein</fullName>
    </submittedName>
</protein>
<evidence type="ECO:0000256" key="10">
    <source>
        <dbReference type="ARBA" id="ARBA00023170"/>
    </source>
</evidence>
<feature type="transmembrane region" description="Helical" evidence="18">
    <location>
        <begin position="256"/>
        <end position="276"/>
    </location>
</feature>
<keyword evidence="9" id="KW-1015">Disulfide bond</keyword>
<proteinExistence type="inferred from homology"/>
<sequence length="579" mass="66452">MNRDSRTRGLDRTVPQNITLLLDNLVKNYNKQLRPGFGGPPLKVTVNILIRSMTFLSEIDMMYSINCYFRQSWEDTRLSFRPIKDINEIRPSVTMFDNLWKPDTFFLNGMTSYLHTVTSSNKLFRITPTGKILYSQRLTVKSSCPMHLERYPLDSQQCPLAFGSFGYSTQDVVYEWLDVKTPVKKYQDIKMAQFRLGDITTGNKTLKTNIEIRSVLDVKFELTREIGYYLLQIYLPTYLNVIMSWVSFWINREAAPARVTLGITTLLTTCTVGLTGREGIPKVSYSTALDVYLLMCFSFVFAALVEYAGVNYFTKTGLSEGPVDSDEDNDKRPEFTTASYSGGQRVHQRAVTTDINGHTVISDNNKQRHHDTCFAMFLYCLRGNAKYRNFKSMTKTGSVSVRKTNYSITGDIQAKVMGYRETIAVTMATSIDTRSYTLSDMFDNLLLWLGNLSVAYRDPEMHSNASKCPSLAEFLERMLSTIDNTICMTKKVDHVVKQHAILSVKIHNQEMKIDRLKLLNIFQEHDNCWNQFVVLSGLRNVYDYSMDVLSSRLISMCVMIDLYNDYFLENFAEMDVSES</sequence>
<keyword evidence="14" id="KW-0628">Postsynaptic cell membrane</keyword>
<keyword evidence="15" id="KW-1071">Ligand-gated ion channel</keyword>
<evidence type="ECO:0000256" key="4">
    <source>
        <dbReference type="ARBA" id="ARBA00022729"/>
    </source>
</evidence>
<keyword evidence="16 18" id="KW-0407">Ion channel</keyword>
<comment type="subcellular location">
    <subcellularLocation>
        <location evidence="17">Postsynaptic cell membrane</location>
        <topology evidence="17">Multi-pass membrane protein</topology>
    </subcellularLocation>
</comment>
<dbReference type="InterPro" id="IPR018000">
    <property type="entry name" value="Neurotransmitter_ion_chnl_CS"/>
</dbReference>
<evidence type="ECO:0000256" key="8">
    <source>
        <dbReference type="ARBA" id="ARBA00023136"/>
    </source>
</evidence>
<dbReference type="InterPro" id="IPR038050">
    <property type="entry name" value="Neuro_actylchol_rec"/>
</dbReference>
<evidence type="ECO:0000256" key="1">
    <source>
        <dbReference type="ARBA" id="ARBA00022448"/>
    </source>
</evidence>
<evidence type="ECO:0000256" key="11">
    <source>
        <dbReference type="ARBA" id="ARBA00023173"/>
    </source>
</evidence>
<dbReference type="GO" id="GO:0034707">
    <property type="term" value="C:chloride channel complex"/>
    <property type="evidence" value="ECO:0007669"/>
    <property type="project" value="UniProtKB-KW"/>
</dbReference>
<evidence type="ECO:0000256" key="12">
    <source>
        <dbReference type="ARBA" id="ARBA00023180"/>
    </source>
</evidence>
<evidence type="ECO:0000256" key="15">
    <source>
        <dbReference type="ARBA" id="ARBA00023286"/>
    </source>
</evidence>
<dbReference type="InterPro" id="IPR001390">
    <property type="entry name" value="GABAAa_rcpt"/>
</dbReference>
<evidence type="ECO:0000256" key="17">
    <source>
        <dbReference type="ARBA" id="ARBA00034104"/>
    </source>
</evidence>
<evidence type="ECO:0000256" key="6">
    <source>
        <dbReference type="ARBA" id="ARBA00023018"/>
    </source>
</evidence>
<keyword evidence="5 18" id="KW-1133">Transmembrane helix</keyword>
<evidence type="ECO:0000256" key="9">
    <source>
        <dbReference type="ARBA" id="ARBA00023157"/>
    </source>
</evidence>
<evidence type="ECO:0000256" key="5">
    <source>
        <dbReference type="ARBA" id="ARBA00022989"/>
    </source>
</evidence>
<evidence type="ECO:0000256" key="18">
    <source>
        <dbReference type="RuleBase" id="RU000687"/>
    </source>
</evidence>
<reference evidence="22" key="1">
    <citation type="journal article" date="2023" name="Mol. Biol. Evol.">
        <title>Third-Generation Sequencing Reveals the Adaptive Role of the Epigenome in Three Deep-Sea Polychaetes.</title>
        <authorList>
            <person name="Perez M."/>
            <person name="Aroh O."/>
            <person name="Sun Y."/>
            <person name="Lan Y."/>
            <person name="Juniper S.K."/>
            <person name="Young C.R."/>
            <person name="Angers B."/>
            <person name="Qian P.Y."/>
        </authorList>
    </citation>
    <scope>NUCLEOTIDE SEQUENCE</scope>
    <source>
        <strain evidence="22">P08H-3</strain>
    </source>
</reference>
<keyword evidence="6" id="KW-0770">Synapse</keyword>
<dbReference type="PRINTS" id="PR01079">
    <property type="entry name" value="GABAARALPHA"/>
</dbReference>
<feature type="domain" description="Neurotransmitter-gated ion-channel ligand-binding" evidence="20">
    <location>
        <begin position="21"/>
        <end position="204"/>
    </location>
</feature>
<comment type="caution">
    <text evidence="18">Lacks conserved residue(s) required for the propagation of feature annotation.</text>
</comment>
<comment type="similarity">
    <text evidence="18">Belongs to the ligand-gated ion channel (TC 1.A.9) family.</text>
</comment>
<dbReference type="AlphaFoldDB" id="A0AAD9NJG4"/>
<keyword evidence="8 18" id="KW-0472">Membrane</keyword>
<keyword evidence="1 18" id="KW-0813">Transport</keyword>
<evidence type="ECO:0000256" key="7">
    <source>
        <dbReference type="ARBA" id="ARBA00023065"/>
    </source>
</evidence>
<dbReference type="InterPro" id="IPR036719">
    <property type="entry name" value="Neuro-gated_channel_TM_sf"/>
</dbReference>
<evidence type="ECO:0000256" key="3">
    <source>
        <dbReference type="ARBA" id="ARBA00022692"/>
    </source>
</evidence>
<evidence type="ECO:0000256" key="14">
    <source>
        <dbReference type="ARBA" id="ARBA00023257"/>
    </source>
</evidence>
<dbReference type="GO" id="GO:0005230">
    <property type="term" value="F:extracellular ligand-gated monoatomic ion channel activity"/>
    <property type="evidence" value="ECO:0007669"/>
    <property type="project" value="InterPro"/>
</dbReference>
<comment type="caution">
    <text evidence="22">The sequence shown here is derived from an EMBL/GenBank/DDBJ whole genome shotgun (WGS) entry which is preliminary data.</text>
</comment>
<evidence type="ECO:0000259" key="20">
    <source>
        <dbReference type="Pfam" id="PF02931"/>
    </source>
</evidence>
<dbReference type="Gene3D" id="2.70.170.10">
    <property type="entry name" value="Neurotransmitter-gated ion-channel ligand-binding domain"/>
    <property type="match status" value="1"/>
</dbReference>
<keyword evidence="3 18" id="KW-0812">Transmembrane</keyword>
<dbReference type="PANTHER" id="PTHR18945">
    <property type="entry name" value="NEUROTRANSMITTER GATED ION CHANNEL"/>
    <property type="match status" value="1"/>
</dbReference>
<dbReference type="InterPro" id="IPR006028">
    <property type="entry name" value="GABAA/Glycine_rcpt"/>
</dbReference>
<dbReference type="EMBL" id="JAODUP010000002">
    <property type="protein sequence ID" value="KAK2170561.1"/>
    <property type="molecule type" value="Genomic_DNA"/>
</dbReference>
<dbReference type="CDD" id="cd19049">
    <property type="entry name" value="LGIC_TM_anion"/>
    <property type="match status" value="1"/>
</dbReference>
<feature type="region of interest" description="Disordered" evidence="19">
    <location>
        <begin position="321"/>
        <end position="342"/>
    </location>
</feature>
<keyword evidence="2" id="KW-1003">Cell membrane</keyword>
<keyword evidence="13" id="KW-0868">Chloride</keyword>
<dbReference type="NCBIfam" id="TIGR00860">
    <property type="entry name" value="LIC"/>
    <property type="match status" value="1"/>
</dbReference>
<dbReference type="Proteomes" id="UP001208570">
    <property type="component" value="Unassembled WGS sequence"/>
</dbReference>
<dbReference type="InterPro" id="IPR036734">
    <property type="entry name" value="Neur_chan_lig-bd_sf"/>
</dbReference>
<dbReference type="Pfam" id="PF02932">
    <property type="entry name" value="Neur_chan_memb"/>
    <property type="match status" value="1"/>
</dbReference>
<evidence type="ECO:0000313" key="22">
    <source>
        <dbReference type="EMBL" id="KAK2170561.1"/>
    </source>
</evidence>
<keyword evidence="11" id="KW-0869">Chloride channel</keyword>
<feature type="transmembrane region" description="Helical" evidence="18">
    <location>
        <begin position="228"/>
        <end position="250"/>
    </location>
</feature>
<dbReference type="SUPFAM" id="SSF63712">
    <property type="entry name" value="Nicotinic receptor ligand binding domain-like"/>
    <property type="match status" value="1"/>
</dbReference>
<evidence type="ECO:0000256" key="16">
    <source>
        <dbReference type="ARBA" id="ARBA00023303"/>
    </source>
</evidence>
<organism evidence="22 23">
    <name type="scientific">Paralvinella palmiformis</name>
    <dbReference type="NCBI Taxonomy" id="53620"/>
    <lineage>
        <taxon>Eukaryota</taxon>
        <taxon>Metazoa</taxon>
        <taxon>Spiralia</taxon>
        <taxon>Lophotrochozoa</taxon>
        <taxon>Annelida</taxon>
        <taxon>Polychaeta</taxon>
        <taxon>Sedentaria</taxon>
        <taxon>Canalipalpata</taxon>
        <taxon>Terebellida</taxon>
        <taxon>Terebelliformia</taxon>
        <taxon>Alvinellidae</taxon>
        <taxon>Paralvinella</taxon>
    </lineage>
</organism>
<evidence type="ECO:0000313" key="23">
    <source>
        <dbReference type="Proteomes" id="UP001208570"/>
    </source>
</evidence>
<dbReference type="Gene3D" id="1.20.58.390">
    <property type="entry name" value="Neurotransmitter-gated ion-channel transmembrane domain"/>
    <property type="match status" value="1"/>
</dbReference>
<evidence type="ECO:0000256" key="13">
    <source>
        <dbReference type="ARBA" id="ARBA00023214"/>
    </source>
</evidence>
<dbReference type="InterPro" id="IPR006201">
    <property type="entry name" value="Neur_channel"/>
</dbReference>
<dbReference type="GO" id="GO:0045211">
    <property type="term" value="C:postsynaptic membrane"/>
    <property type="evidence" value="ECO:0007669"/>
    <property type="project" value="UniProtKB-SubCell"/>
</dbReference>
<feature type="domain" description="Neurotransmitter-gated ion-channel transmembrane" evidence="21">
    <location>
        <begin position="233"/>
        <end position="317"/>
    </location>
</feature>
<feature type="transmembrane region" description="Helical" evidence="18">
    <location>
        <begin position="288"/>
        <end position="310"/>
    </location>
</feature>
<keyword evidence="7 18" id="KW-0406">Ion transport</keyword>
<evidence type="ECO:0000256" key="2">
    <source>
        <dbReference type="ARBA" id="ARBA00022475"/>
    </source>
</evidence>
<keyword evidence="10" id="KW-0675">Receptor</keyword>